<keyword evidence="3" id="KW-1185">Reference proteome</keyword>
<dbReference type="EMBL" id="MT162466">
    <property type="protein sequence ID" value="QIN96712.1"/>
    <property type="molecule type" value="Genomic_DNA"/>
</dbReference>
<keyword evidence="1" id="KW-0472">Membrane</keyword>
<dbReference type="KEGG" id="vg:77945246"/>
<dbReference type="GeneID" id="77945246"/>
<keyword evidence="1" id="KW-1133">Transmembrane helix</keyword>
<dbReference type="RefSeq" id="YP_010669092.1">
    <property type="nucleotide sequence ID" value="NC_070959.1"/>
</dbReference>
<accession>A0A6G8R5Q4</accession>
<feature type="transmembrane region" description="Helical" evidence="1">
    <location>
        <begin position="21"/>
        <end position="44"/>
    </location>
</feature>
<keyword evidence="1" id="KW-0812">Transmembrane</keyword>
<reference evidence="2 3" key="1">
    <citation type="submission" date="2020-03" db="EMBL/GenBank/DDBJ databases">
        <title>The Isolation and Genome Sequence of a Novel Cyanophage S-N03 from the Huanghai Sea, China.</title>
        <authorList>
            <person name="Jiang T."/>
        </authorList>
    </citation>
    <scope>NUCLEOTIDE SEQUENCE [LARGE SCALE GENOMIC DNA]</scope>
</reference>
<sequence>MTTIARSQKRNARLYANLRRLANLLVLIGYYVLLNVDVTTGIIIRLVSAALVIPWMAQHKAWDGVAVMGIMSSIDIHKLLELLLGL</sequence>
<evidence type="ECO:0000313" key="2">
    <source>
        <dbReference type="EMBL" id="QIN96712.1"/>
    </source>
</evidence>
<proteinExistence type="predicted"/>
<evidence type="ECO:0000256" key="1">
    <source>
        <dbReference type="SAM" id="Phobius"/>
    </source>
</evidence>
<evidence type="ECO:0000313" key="3">
    <source>
        <dbReference type="Proteomes" id="UP000502617"/>
    </source>
</evidence>
<name>A0A6G8R5Q4_9CAUD</name>
<dbReference type="Proteomes" id="UP000502617">
    <property type="component" value="Segment"/>
</dbReference>
<protein>
    <submittedName>
        <fullName evidence="2">Uncharacterized protein</fullName>
    </submittedName>
</protein>
<organism evidence="2 3">
    <name type="scientific">Synechococcus phage S-N03</name>
    <dbReference type="NCBI Taxonomy" id="2718943"/>
    <lineage>
        <taxon>Viruses</taxon>
        <taxon>Duplodnaviria</taxon>
        <taxon>Heunggongvirae</taxon>
        <taxon>Uroviricota</taxon>
        <taxon>Caudoviricetes</taxon>
        <taxon>Pantevenvirales</taxon>
        <taxon>Kyanoviridae</taxon>
        <taxon>Huanghaivirus</taxon>
        <taxon>Huanghaivirus snothree</taxon>
    </lineage>
</organism>